<accession>A0A4D9D3C4</accession>
<sequence length="326" mass="36236">MAPSRPMVVAATLLISGASAFLAPVSTPSSSRLYASDGMALTTETRRPSSLDLSQMTVHAGRDALLQFQDKRKTKGEAFDAVHEPVESTMKRFNNLYGRPVIPFYRTTLYELVQTGHLAVTDATFMYTHFFAYGFIFAFQNVFKGYPVANEWEALFEAAAKSAKLDPAKLRTDAAALQAYMDSGKTQDDFVRAISSPNESDPVEKEIAAIAKASSFLPERYFSFGLCKTMEALGVEVNWDSIKTWCEKLNMDESRTQLDWDLLDRSMKKLGDLELLMKQVEIREKKRLAERLEEKAKKTAEMAAVSLAASSSMSTPVEGKEPAMAN</sequence>
<dbReference type="GO" id="GO:0010207">
    <property type="term" value="P:photosystem II assembly"/>
    <property type="evidence" value="ECO:0007669"/>
    <property type="project" value="InterPro"/>
</dbReference>
<evidence type="ECO:0000256" key="3">
    <source>
        <dbReference type="SAM" id="MobiDB-lite"/>
    </source>
</evidence>
<feature type="signal peptide" evidence="4">
    <location>
        <begin position="1"/>
        <end position="20"/>
    </location>
</feature>
<keyword evidence="1 2" id="KW-0175">Coiled coil</keyword>
<keyword evidence="6" id="KW-1185">Reference proteome</keyword>
<dbReference type="AlphaFoldDB" id="A0A4D9D3C4"/>
<evidence type="ECO:0000256" key="1">
    <source>
        <dbReference type="ARBA" id="ARBA00023054"/>
    </source>
</evidence>
<dbReference type="PANTHER" id="PTHR34793">
    <property type="entry name" value="PROTEIN THYLAKOID FORMATION 1, CHLOROPLASTIC"/>
    <property type="match status" value="1"/>
</dbReference>
<name>A0A4D9D3C4_9STRA</name>
<proteinExistence type="predicted"/>
<keyword evidence="4" id="KW-0732">Signal</keyword>
<evidence type="ECO:0000313" key="6">
    <source>
        <dbReference type="Proteomes" id="UP000355283"/>
    </source>
</evidence>
<protein>
    <recommendedName>
        <fullName evidence="7">Thiaminase-2/PQQC domain-containing protein</fullName>
    </recommendedName>
</protein>
<evidence type="ECO:0000313" key="5">
    <source>
        <dbReference type="EMBL" id="TFJ83089.1"/>
    </source>
</evidence>
<feature type="region of interest" description="Disordered" evidence="3">
    <location>
        <begin position="307"/>
        <end position="326"/>
    </location>
</feature>
<evidence type="ECO:0000256" key="4">
    <source>
        <dbReference type="SAM" id="SignalP"/>
    </source>
</evidence>
<dbReference type="InterPro" id="IPR017499">
    <property type="entry name" value="Thf1"/>
</dbReference>
<dbReference type="OrthoDB" id="10430775at2759"/>
<evidence type="ECO:0008006" key="7">
    <source>
        <dbReference type="Google" id="ProtNLM"/>
    </source>
</evidence>
<comment type="caution">
    <text evidence="5">The sequence shown here is derived from an EMBL/GenBank/DDBJ whole genome shotgun (WGS) entry which is preliminary data.</text>
</comment>
<feature type="chain" id="PRO_5020035031" description="Thiaminase-2/PQQC domain-containing protein" evidence="4">
    <location>
        <begin position="21"/>
        <end position="326"/>
    </location>
</feature>
<dbReference type="PANTHER" id="PTHR34793:SF1">
    <property type="entry name" value="PROTEIN THYLAKOID FORMATION 1, CHLOROPLASTIC"/>
    <property type="match status" value="1"/>
</dbReference>
<feature type="coiled-coil region" evidence="2">
    <location>
        <begin position="275"/>
        <end position="302"/>
    </location>
</feature>
<evidence type="ECO:0000256" key="2">
    <source>
        <dbReference type="SAM" id="Coils"/>
    </source>
</evidence>
<dbReference type="EMBL" id="SDOX01000071">
    <property type="protein sequence ID" value="TFJ83089.1"/>
    <property type="molecule type" value="Genomic_DNA"/>
</dbReference>
<dbReference type="Pfam" id="PF11264">
    <property type="entry name" value="ThylakoidFormat"/>
    <property type="match status" value="1"/>
</dbReference>
<reference evidence="5 6" key="1">
    <citation type="submission" date="2019-01" db="EMBL/GenBank/DDBJ databases">
        <title>Nuclear Genome Assembly of the Microalgal Biofuel strain Nannochloropsis salina CCMP1776.</title>
        <authorList>
            <person name="Hovde B."/>
        </authorList>
    </citation>
    <scope>NUCLEOTIDE SEQUENCE [LARGE SCALE GENOMIC DNA]</scope>
    <source>
        <strain evidence="5 6">CCMP1776</strain>
    </source>
</reference>
<dbReference type="Proteomes" id="UP000355283">
    <property type="component" value="Unassembled WGS sequence"/>
</dbReference>
<gene>
    <name evidence="5" type="ORF">NSK_005611</name>
</gene>
<organism evidence="5 6">
    <name type="scientific">Nannochloropsis salina CCMP1776</name>
    <dbReference type="NCBI Taxonomy" id="1027361"/>
    <lineage>
        <taxon>Eukaryota</taxon>
        <taxon>Sar</taxon>
        <taxon>Stramenopiles</taxon>
        <taxon>Ochrophyta</taxon>
        <taxon>Eustigmatophyceae</taxon>
        <taxon>Eustigmatales</taxon>
        <taxon>Monodopsidaceae</taxon>
        <taxon>Microchloropsis</taxon>
        <taxon>Microchloropsis salina</taxon>
    </lineage>
</organism>